<protein>
    <submittedName>
        <fullName evidence="1">Uncharacterized protein</fullName>
    </submittedName>
</protein>
<dbReference type="AlphaFoldDB" id="A0A7I8KSU0"/>
<dbReference type="EMBL" id="LR746271">
    <property type="protein sequence ID" value="CAA7400903.1"/>
    <property type="molecule type" value="Genomic_DNA"/>
</dbReference>
<evidence type="ECO:0000313" key="2">
    <source>
        <dbReference type="Proteomes" id="UP000663760"/>
    </source>
</evidence>
<dbReference type="Proteomes" id="UP000663760">
    <property type="component" value="Chromosome 8"/>
</dbReference>
<organism evidence="1 2">
    <name type="scientific">Spirodela intermedia</name>
    <name type="common">Intermediate duckweed</name>
    <dbReference type="NCBI Taxonomy" id="51605"/>
    <lineage>
        <taxon>Eukaryota</taxon>
        <taxon>Viridiplantae</taxon>
        <taxon>Streptophyta</taxon>
        <taxon>Embryophyta</taxon>
        <taxon>Tracheophyta</taxon>
        <taxon>Spermatophyta</taxon>
        <taxon>Magnoliopsida</taxon>
        <taxon>Liliopsida</taxon>
        <taxon>Araceae</taxon>
        <taxon>Lemnoideae</taxon>
        <taxon>Spirodela</taxon>
    </lineage>
</organism>
<gene>
    <name evidence="1" type="ORF">SI8410_08011581</name>
</gene>
<evidence type="ECO:0000313" key="1">
    <source>
        <dbReference type="EMBL" id="CAA7400903.1"/>
    </source>
</evidence>
<proteinExistence type="predicted"/>
<reference evidence="1" key="1">
    <citation type="submission" date="2020-02" db="EMBL/GenBank/DDBJ databases">
        <authorList>
            <person name="Scholz U."/>
            <person name="Mascher M."/>
            <person name="Fiebig A."/>
        </authorList>
    </citation>
    <scope>NUCLEOTIDE SEQUENCE</scope>
</reference>
<accession>A0A7I8KSU0</accession>
<sequence>MCRRCIGILSVQEGRRVVSTSLKALFRQRRRGQSLDLLAKTILFLLIINS</sequence>
<keyword evidence="2" id="KW-1185">Reference proteome</keyword>
<name>A0A7I8KSU0_SPIIN</name>